<accession>A0A5S6QJ27</accession>
<protein>
    <submittedName>
        <fullName evidence="2">Actin-binding transcription modulator</fullName>
    </submittedName>
</protein>
<evidence type="ECO:0000313" key="2">
    <source>
        <dbReference type="WBParaSite" id="TMUE_2000007170.1"/>
    </source>
</evidence>
<reference evidence="2" key="1">
    <citation type="submission" date="2019-12" db="UniProtKB">
        <authorList>
            <consortium name="WormBaseParasite"/>
        </authorList>
    </citation>
    <scope>IDENTIFICATION</scope>
</reference>
<dbReference type="GO" id="GO:0005634">
    <property type="term" value="C:nucleus"/>
    <property type="evidence" value="ECO:0007669"/>
    <property type="project" value="TreeGrafter"/>
</dbReference>
<dbReference type="SUPFAM" id="SSF51230">
    <property type="entry name" value="Single hybrid motif"/>
    <property type="match status" value="1"/>
</dbReference>
<dbReference type="STRING" id="70415.A0A5S6QJ27"/>
<keyword evidence="1" id="KW-1185">Reference proteome</keyword>
<dbReference type="WBParaSite" id="TMUE_2000007170.1">
    <property type="protein sequence ID" value="TMUE_2000007170.1"/>
    <property type="gene ID" value="WBGene00287003"/>
</dbReference>
<organism evidence="1 2">
    <name type="scientific">Trichuris muris</name>
    <name type="common">Mouse whipworm</name>
    <dbReference type="NCBI Taxonomy" id="70415"/>
    <lineage>
        <taxon>Eukaryota</taxon>
        <taxon>Metazoa</taxon>
        <taxon>Ecdysozoa</taxon>
        <taxon>Nematoda</taxon>
        <taxon>Enoplea</taxon>
        <taxon>Dorylaimia</taxon>
        <taxon>Trichinellida</taxon>
        <taxon>Trichuridae</taxon>
        <taxon>Trichuris</taxon>
    </lineage>
</organism>
<evidence type="ECO:0000313" key="1">
    <source>
        <dbReference type="Proteomes" id="UP000046395"/>
    </source>
</evidence>
<sequence length="168" mass="19030">MEVAASADISDQLNRFPRESMKTFYTKYFASDLLGRKDEDLCYLQHNNGVCVICLAPSHPLVRQRDTTFVQDVNFRVRDNLNRLDNTVKGRKKRSAQQLCPDSVLCRVTCSNGSQFSIRAGLKAKLIEVNAAIQHDGRLLQMEPQWRGFVAMVLPNAPRCLKFPANAE</sequence>
<dbReference type="InterPro" id="IPR039169">
    <property type="entry name" value="Abitram"/>
</dbReference>
<proteinExistence type="predicted"/>
<dbReference type="Proteomes" id="UP000046395">
    <property type="component" value="Unassembled WGS sequence"/>
</dbReference>
<name>A0A5S6QJ27_TRIMR</name>
<dbReference type="AlphaFoldDB" id="A0A5S6QJ27"/>
<dbReference type="PANTHER" id="PTHR13651:SF0">
    <property type="entry name" value="PROTEIN ABITRAM"/>
    <property type="match status" value="1"/>
</dbReference>
<dbReference type="PANTHER" id="PTHR13651">
    <property type="entry name" value="PROTEIN ABITRAM"/>
    <property type="match status" value="1"/>
</dbReference>
<dbReference type="InterPro" id="IPR011053">
    <property type="entry name" value="Single_hybrid_motif"/>
</dbReference>